<evidence type="ECO:0000256" key="2">
    <source>
        <dbReference type="ARBA" id="ARBA00011915"/>
    </source>
</evidence>
<keyword evidence="6" id="KW-1185">Reference proteome</keyword>
<sequence length="371" mass="40575">MSEAPVLFSIVKLKHGQLGHVQLNLPKALNALNLDMVRLLTEQLQQWQSDENISAVLLSGAGDKAFCAGGDVVSLYNAMKAEPGKTPESVQTFFTEEYQLDHLIHTYSKPLIVWGSGFIMGGGIGLFAGASHKVVTETSRLAMPEITIGLFPDVGGSYFLNTLQDKMGLFLGLTGVQINAADAKLIGMADYALAEVTIESFVEQLADSELTDTRYAIEDLLASLSLKSAQKLPESNIAKYHTEIETLMSHASLADIINGISKWLETEDKWLNRAAKTLLNGSPVTQRLVWEQLKRGKGKALADCFRMELVMACRSASAGEFQEGVRALLIDKDGAPQWLYPAQENVPDDFIESFFAGPWTKQTHPLAKLGE</sequence>
<evidence type="ECO:0000256" key="3">
    <source>
        <dbReference type="ARBA" id="ARBA00022801"/>
    </source>
</evidence>
<reference evidence="5" key="1">
    <citation type="submission" date="2023-01" db="EMBL/GenBank/DDBJ databases">
        <title>Complete genome sequence of Planctobacterium marinum strain Dej080120_11.</title>
        <authorList>
            <person name="Ueki S."/>
            <person name="Maruyama F."/>
        </authorList>
    </citation>
    <scope>NUCLEOTIDE SEQUENCE</scope>
    <source>
        <strain evidence="5">Dej080120_11</strain>
    </source>
</reference>
<dbReference type="GO" id="GO:0003860">
    <property type="term" value="F:3-hydroxyisobutyryl-CoA hydrolase activity"/>
    <property type="evidence" value="ECO:0007669"/>
    <property type="project" value="UniProtKB-EC"/>
</dbReference>
<keyword evidence="3" id="KW-0378">Hydrolase</keyword>
<protein>
    <recommendedName>
        <fullName evidence="2">3-hydroxyisobutyryl-CoA hydrolase</fullName>
        <ecNumber evidence="2">3.1.2.4</ecNumber>
    </recommendedName>
</protein>
<dbReference type="PANTHER" id="PTHR43176">
    <property type="entry name" value="3-HYDROXYISOBUTYRYL-COA HYDROLASE-RELATED"/>
    <property type="match status" value="1"/>
</dbReference>
<comment type="catalytic activity">
    <reaction evidence="1">
        <text>3-hydroxy-2-methylpropanoyl-CoA + H2O = 3-hydroxy-2-methylpropanoate + CoA + H(+)</text>
        <dbReference type="Rhea" id="RHEA:20888"/>
        <dbReference type="ChEBI" id="CHEBI:11805"/>
        <dbReference type="ChEBI" id="CHEBI:15377"/>
        <dbReference type="ChEBI" id="CHEBI:15378"/>
        <dbReference type="ChEBI" id="CHEBI:57287"/>
        <dbReference type="ChEBI" id="CHEBI:57340"/>
        <dbReference type="EC" id="3.1.2.4"/>
    </reaction>
</comment>
<evidence type="ECO:0000313" key="5">
    <source>
        <dbReference type="EMBL" id="BDX06790.1"/>
    </source>
</evidence>
<evidence type="ECO:0000259" key="4">
    <source>
        <dbReference type="Pfam" id="PF16113"/>
    </source>
</evidence>
<dbReference type="Gene3D" id="3.90.226.10">
    <property type="entry name" value="2-enoyl-CoA Hydratase, Chain A, domain 1"/>
    <property type="match status" value="1"/>
</dbReference>
<accession>A0AA48HY87</accession>
<dbReference type="NCBIfam" id="NF004127">
    <property type="entry name" value="PRK05617.1"/>
    <property type="match status" value="1"/>
</dbReference>
<dbReference type="GO" id="GO:0005829">
    <property type="term" value="C:cytosol"/>
    <property type="evidence" value="ECO:0007669"/>
    <property type="project" value="TreeGrafter"/>
</dbReference>
<evidence type="ECO:0000256" key="1">
    <source>
        <dbReference type="ARBA" id="ARBA00001709"/>
    </source>
</evidence>
<dbReference type="CDD" id="cd06558">
    <property type="entry name" value="crotonase-like"/>
    <property type="match status" value="1"/>
</dbReference>
<dbReference type="RefSeq" id="WP_338292790.1">
    <property type="nucleotide sequence ID" value="NZ_AP027272.1"/>
</dbReference>
<dbReference type="SUPFAM" id="SSF52096">
    <property type="entry name" value="ClpP/crotonase"/>
    <property type="match status" value="1"/>
</dbReference>
<feature type="domain" description="Enoyl-CoA hydratase/isomerase" evidence="4">
    <location>
        <begin position="19"/>
        <end position="355"/>
    </location>
</feature>
<dbReference type="Proteomes" id="UP001333710">
    <property type="component" value="Chromosome"/>
</dbReference>
<dbReference type="InterPro" id="IPR045004">
    <property type="entry name" value="ECH_dom"/>
</dbReference>
<dbReference type="GO" id="GO:0006574">
    <property type="term" value="P:L-valine catabolic process"/>
    <property type="evidence" value="ECO:0007669"/>
    <property type="project" value="TreeGrafter"/>
</dbReference>
<dbReference type="EMBL" id="AP027272">
    <property type="protein sequence ID" value="BDX06790.1"/>
    <property type="molecule type" value="Genomic_DNA"/>
</dbReference>
<dbReference type="InterPro" id="IPR029045">
    <property type="entry name" value="ClpP/crotonase-like_dom_sf"/>
</dbReference>
<dbReference type="EC" id="3.1.2.4" evidence="2"/>
<dbReference type="Pfam" id="PF16113">
    <property type="entry name" value="ECH_2"/>
    <property type="match status" value="1"/>
</dbReference>
<dbReference type="KEGG" id="pmaw:MACH26_23110"/>
<dbReference type="PANTHER" id="PTHR43176:SF3">
    <property type="entry name" value="3-HYDROXYISOBUTYRYL-COA HYDROLASE, MITOCHONDRIAL"/>
    <property type="match status" value="1"/>
</dbReference>
<evidence type="ECO:0000313" key="6">
    <source>
        <dbReference type="Proteomes" id="UP001333710"/>
    </source>
</evidence>
<dbReference type="AlphaFoldDB" id="A0AA48HY87"/>
<dbReference type="InterPro" id="IPR032259">
    <property type="entry name" value="HIBYL-CoA-H"/>
</dbReference>
<name>A0AA48HY87_9ALTE</name>
<gene>
    <name evidence="5" type="primary">ivdE</name>
    <name evidence="5" type="ORF">MACH26_23110</name>
</gene>
<proteinExistence type="predicted"/>
<organism evidence="5 6">
    <name type="scientific">Planctobacterium marinum</name>
    <dbReference type="NCBI Taxonomy" id="1631968"/>
    <lineage>
        <taxon>Bacteria</taxon>
        <taxon>Pseudomonadati</taxon>
        <taxon>Pseudomonadota</taxon>
        <taxon>Gammaproteobacteria</taxon>
        <taxon>Alteromonadales</taxon>
        <taxon>Alteromonadaceae</taxon>
        <taxon>Planctobacterium</taxon>
    </lineage>
</organism>